<accession>A0A1N7P1S4</accession>
<gene>
    <name evidence="1" type="ORF">SAMN05421796_11087</name>
</gene>
<dbReference type="AlphaFoldDB" id="A0A1N7P1S4"/>
<name>A0A1N7P1S4_9FLAO</name>
<proteinExistence type="predicted"/>
<sequence length="177" mass="20563">MRITISILTFLILSSCNKQSKIIEVNSNKVVGIWKLDLKNDSLSFITAKLNLLENNTFKYSGKYQSKISLFSLGKWKIVSDTLYLKTENINKCYYLWNGISTQCENFDNSKTENGIVVKQHFVEPTTIKNCLPKSRKVYYSKFTDEKFLVKNDLLIYVPKKYDCSKYIPGIKIIIEK</sequence>
<organism evidence="1 2">
    <name type="scientific">Chryseobacterium piscicola</name>
    <dbReference type="NCBI Taxonomy" id="551459"/>
    <lineage>
        <taxon>Bacteria</taxon>
        <taxon>Pseudomonadati</taxon>
        <taxon>Bacteroidota</taxon>
        <taxon>Flavobacteriia</taxon>
        <taxon>Flavobacteriales</taxon>
        <taxon>Weeksellaceae</taxon>
        <taxon>Chryseobacterium group</taxon>
        <taxon>Chryseobacterium</taxon>
    </lineage>
</organism>
<protein>
    <submittedName>
        <fullName evidence="1">Uncharacterized protein</fullName>
    </submittedName>
</protein>
<dbReference type="Proteomes" id="UP000186246">
    <property type="component" value="Unassembled WGS sequence"/>
</dbReference>
<dbReference type="PROSITE" id="PS51257">
    <property type="entry name" value="PROKAR_LIPOPROTEIN"/>
    <property type="match status" value="1"/>
</dbReference>
<evidence type="ECO:0000313" key="2">
    <source>
        <dbReference type="Proteomes" id="UP000186246"/>
    </source>
</evidence>
<evidence type="ECO:0000313" key="1">
    <source>
        <dbReference type="EMBL" id="SIT04508.1"/>
    </source>
</evidence>
<dbReference type="EMBL" id="FTOJ01000010">
    <property type="protein sequence ID" value="SIT04508.1"/>
    <property type="molecule type" value="Genomic_DNA"/>
</dbReference>
<reference evidence="2" key="1">
    <citation type="submission" date="2017-01" db="EMBL/GenBank/DDBJ databases">
        <authorList>
            <person name="Varghese N."/>
            <person name="Submissions S."/>
        </authorList>
    </citation>
    <scope>NUCLEOTIDE SEQUENCE [LARGE SCALE GENOMIC DNA]</scope>
    <source>
        <strain evidence="2">DSM 21068</strain>
    </source>
</reference>